<accession>A0AAN4PSU0</accession>
<dbReference type="AlphaFoldDB" id="A0AAN4PSU0"/>
<dbReference type="Proteomes" id="UP000051487">
    <property type="component" value="Unassembled WGS sequence"/>
</dbReference>
<reference evidence="3" key="3">
    <citation type="submission" date="2020-04" db="EMBL/GenBank/DDBJ databases">
        <authorList>
            <person name="Santos R.A.C."/>
            <person name="Steenwyk J.L."/>
            <person name="Rivero-Menendez O."/>
            <person name="Mead M.E."/>
            <person name="Silva L.P."/>
            <person name="Bastos R.W."/>
            <person name="Alastruey-Izquierdo A."/>
            <person name="Goldman G.H."/>
            <person name="Rokas A."/>
        </authorList>
    </citation>
    <scope>NUCLEOTIDE SEQUENCE</scope>
    <source>
        <strain evidence="3">CNM-CM8927</strain>
    </source>
</reference>
<feature type="region of interest" description="Disordered" evidence="1">
    <location>
        <begin position="1"/>
        <end position="26"/>
    </location>
</feature>
<sequence length="162" mass="17554">MTDNNTSNKMAHPSPTAANESTLQRPSDVTQCSRCLNRVGHSDDRCPLRPQLTAVRQTTTVNPRPGAGGTTTSGLVISVGVSHTWHYGSPTATVAVQIPTGVNETPTVAVQIRNKPKRRRRKRPDKAARRARLAAERTNSLDPTPADVKTEDTDENIKRAAP</sequence>
<dbReference type="EMBL" id="JAAAPU010000029">
    <property type="protein sequence ID" value="KAF4206476.1"/>
    <property type="molecule type" value="Genomic_DNA"/>
</dbReference>
<dbReference type="Proteomes" id="UP000649114">
    <property type="component" value="Unassembled WGS sequence"/>
</dbReference>
<feature type="region of interest" description="Disordered" evidence="1">
    <location>
        <begin position="113"/>
        <end position="162"/>
    </location>
</feature>
<feature type="compositionally biased region" description="Basic and acidic residues" evidence="1">
    <location>
        <begin position="148"/>
        <end position="162"/>
    </location>
</feature>
<reference evidence="2 4" key="1">
    <citation type="submission" date="2015-11" db="EMBL/GenBank/DDBJ databases">
        <title>Aspergillus lentulus strain IFM 54703T.</title>
        <authorList>
            <person name="Kusuya Y."/>
            <person name="Sakai K."/>
            <person name="Kamei K."/>
            <person name="Takahashi H."/>
            <person name="Yaguchi T."/>
        </authorList>
    </citation>
    <scope>NUCLEOTIDE SEQUENCE [LARGE SCALE GENOMIC DNA]</scope>
    <source>
        <strain evidence="2 4">IFM 54703</strain>
    </source>
</reference>
<name>A0AAN4PSU0_ASPLE</name>
<reference evidence="3" key="2">
    <citation type="journal article" date="2020" name="bioRxiv">
        <title>Genomic and phenotypic heterogeneity of clinical isolates of the human pathogens Aspergillus fumigatus, Aspergillus lentulus and Aspergillus fumigatiaffinis.</title>
        <authorList>
            <person name="dos Santos R.A.C."/>
            <person name="Steenwyk J.L."/>
            <person name="Rivero-Menendez O."/>
            <person name="Mead M.E."/>
            <person name="Silva L.P."/>
            <person name="Bastos R.W."/>
            <person name="Alastruey-Izquierdo A."/>
            <person name="Goldman G.H."/>
            <person name="Rokas A."/>
        </authorList>
    </citation>
    <scope>NUCLEOTIDE SEQUENCE</scope>
    <source>
        <strain evidence="3">CNM-CM8927</strain>
    </source>
</reference>
<evidence type="ECO:0000313" key="3">
    <source>
        <dbReference type="EMBL" id="KAF4206476.1"/>
    </source>
</evidence>
<proteinExistence type="predicted"/>
<evidence type="ECO:0000313" key="4">
    <source>
        <dbReference type="Proteomes" id="UP000051487"/>
    </source>
</evidence>
<evidence type="ECO:0000313" key="2">
    <source>
        <dbReference type="EMBL" id="GAQ11804.1"/>
    </source>
</evidence>
<feature type="compositionally biased region" description="Basic residues" evidence="1">
    <location>
        <begin position="114"/>
        <end position="132"/>
    </location>
</feature>
<comment type="caution">
    <text evidence="2">The sequence shown here is derived from an EMBL/GenBank/DDBJ whole genome shotgun (WGS) entry which is preliminary data.</text>
</comment>
<evidence type="ECO:0000256" key="1">
    <source>
        <dbReference type="SAM" id="MobiDB-lite"/>
    </source>
</evidence>
<feature type="compositionally biased region" description="Polar residues" evidence="1">
    <location>
        <begin position="16"/>
        <end position="26"/>
    </location>
</feature>
<gene>
    <name evidence="2" type="ORF">ALT_9125</name>
    <name evidence="3" type="ORF">CNMCM8927_004870</name>
</gene>
<dbReference type="EMBL" id="BCLY01000017">
    <property type="protein sequence ID" value="GAQ11804.1"/>
    <property type="molecule type" value="Genomic_DNA"/>
</dbReference>
<organism evidence="2 4">
    <name type="scientific">Aspergillus lentulus</name>
    <dbReference type="NCBI Taxonomy" id="293939"/>
    <lineage>
        <taxon>Eukaryota</taxon>
        <taxon>Fungi</taxon>
        <taxon>Dikarya</taxon>
        <taxon>Ascomycota</taxon>
        <taxon>Pezizomycotina</taxon>
        <taxon>Eurotiomycetes</taxon>
        <taxon>Eurotiomycetidae</taxon>
        <taxon>Eurotiales</taxon>
        <taxon>Aspergillaceae</taxon>
        <taxon>Aspergillus</taxon>
        <taxon>Aspergillus subgen. Fumigati</taxon>
    </lineage>
</organism>
<protein>
    <submittedName>
        <fullName evidence="2">Uncharacterized protein</fullName>
    </submittedName>
</protein>